<keyword evidence="1" id="KW-0812">Transmembrane</keyword>
<dbReference type="AlphaFoldDB" id="A0A6J6WGX4"/>
<feature type="transmembrane region" description="Helical" evidence="1">
    <location>
        <begin position="29"/>
        <end position="49"/>
    </location>
</feature>
<name>A0A6J6WGX4_9ZZZZ</name>
<reference evidence="2" key="1">
    <citation type="submission" date="2020-05" db="EMBL/GenBank/DDBJ databases">
        <authorList>
            <person name="Chiriac C."/>
            <person name="Salcher M."/>
            <person name="Ghai R."/>
            <person name="Kavagutti S V."/>
        </authorList>
    </citation>
    <scope>NUCLEOTIDE SEQUENCE</scope>
</reference>
<evidence type="ECO:0000313" key="2">
    <source>
        <dbReference type="EMBL" id="CAB4782483.1"/>
    </source>
</evidence>
<organism evidence="2">
    <name type="scientific">freshwater metagenome</name>
    <dbReference type="NCBI Taxonomy" id="449393"/>
    <lineage>
        <taxon>unclassified sequences</taxon>
        <taxon>metagenomes</taxon>
        <taxon>ecological metagenomes</taxon>
    </lineage>
</organism>
<feature type="transmembrane region" description="Helical" evidence="1">
    <location>
        <begin position="7"/>
        <end position="23"/>
    </location>
</feature>
<protein>
    <submittedName>
        <fullName evidence="2">Unannotated protein</fullName>
    </submittedName>
</protein>
<dbReference type="EMBL" id="CAFAAB010000058">
    <property type="protein sequence ID" value="CAB4782483.1"/>
    <property type="molecule type" value="Genomic_DNA"/>
</dbReference>
<evidence type="ECO:0000256" key="1">
    <source>
        <dbReference type="SAM" id="Phobius"/>
    </source>
</evidence>
<gene>
    <name evidence="2" type="ORF">UFOPK2958_00633</name>
</gene>
<accession>A0A6J6WGX4</accession>
<keyword evidence="1" id="KW-0472">Membrane</keyword>
<proteinExistence type="predicted"/>
<keyword evidence="1" id="KW-1133">Transmembrane helix</keyword>
<sequence length="69" mass="7659">MKWRSLGIVLGGLAYLLLWGIALNGGSRLVAPLTIPIVLAVLVGGGNWLNNFMGIKRKPQEFRKRNDER</sequence>